<feature type="region of interest" description="Disordered" evidence="11">
    <location>
        <begin position="855"/>
        <end position="875"/>
    </location>
</feature>
<dbReference type="Gene3D" id="3.40.50.300">
    <property type="entry name" value="P-loop containing nucleotide triphosphate hydrolases"/>
    <property type="match status" value="2"/>
</dbReference>
<feature type="transmembrane region" description="Helical" evidence="12">
    <location>
        <begin position="442"/>
        <end position="459"/>
    </location>
</feature>
<evidence type="ECO:0000256" key="1">
    <source>
        <dbReference type="ARBA" id="ARBA00004141"/>
    </source>
</evidence>
<feature type="domain" description="ABC transmembrane type-1" evidence="14">
    <location>
        <begin position="398"/>
        <end position="504"/>
    </location>
</feature>
<accession>A0A167VUR6</accession>
<proteinExistence type="inferred from homology"/>
<dbReference type="OrthoDB" id="4204164at2759"/>
<dbReference type="InterPro" id="IPR003439">
    <property type="entry name" value="ABC_transporter-like_ATP-bd"/>
</dbReference>
<gene>
    <name evidence="15" type="ORF">AAP_05300</name>
</gene>
<feature type="compositionally biased region" description="Basic and acidic residues" evidence="11">
    <location>
        <begin position="365"/>
        <end position="378"/>
    </location>
</feature>
<keyword evidence="16" id="KW-1185">Reference proteome</keyword>
<dbReference type="Gene3D" id="1.20.1560.10">
    <property type="entry name" value="ABC transporter type 1, transmembrane domain"/>
    <property type="match status" value="2"/>
</dbReference>
<evidence type="ECO:0000256" key="8">
    <source>
        <dbReference type="ARBA" id="ARBA00022989"/>
    </source>
</evidence>
<keyword evidence="4 12" id="KW-0812">Transmembrane</keyword>
<dbReference type="FunFam" id="3.40.50.300:FF:000630">
    <property type="entry name" value="ATP-binding cassette (ABC) transporter, putative"/>
    <property type="match status" value="1"/>
</dbReference>
<feature type="transmembrane region" description="Helical" evidence="12">
    <location>
        <begin position="15"/>
        <end position="33"/>
    </location>
</feature>
<sequence length="1495" mass="166456">MLSISDSHATARSSVATTAIVACLTIASIDCFVRRLFKKAASPEVYSDEDGTATEESQQAASNKIQRFFVFFFSVIGFGASLSLTILKTKSSVEFALAPWLRFVIWALIAFQAVILLTETRPVVKYHLGLTVAVSTLCVLVADCAEIVYFAEESNIPKVQSIEGQLTLAQLAAALFCAIVSLLIPRRPEVYKDGKAVEGEKTVSWAGRASFTWAGQVLFYATKYRSLTLDELPALHYEMRAQTLLEKFEERQRKWPHAKAWKLLLLGYKRELMNVIILVIISSVLSFAPSMSLLGILKMLEQRAVTQIEPLKLWALIFSLGGSMIIFGLIESQVFWMCFSRFAIPIFEELAIVCFAKSLRRKDTKTGKKSDQENTNKEDGDDEEGEEGDEEQKTRQAVINLVAIDARRISDASTEVNIVFGTFFKLGTAFALLWKLIGWKSLVSGLLAAFLVTPINIYTTRRYRKAQTSIMKFRDQKMAVITEVLQGIRQVKFSALEQQWKKRIILHGGLSASVAFTTISIFKTIEAVLAAFPEAITMVIEAKVSLKRIDKHLFSEEKVQNTIPSDSIKFVDAVISWPAEEGTPSEERFTLSSVNLSLPKKGLTVISGKTGSGKSLLLASLLGEAEVLRGSIHVPVPPPLEERFDDRANKSNWIIDDAIAYVSQIPWIENATIRDNILFDLPMDEERYKKVLAACALEKDFEMLEDGELTDIGANGINLSGGQKWRVSFARALYSRAGILIMDDIFSALDAHTGRHLFNEALTGELGVGRTRVLVTHHVALCLPRTDYSVQLVDGTIGHAGTISELRAAGHLEDVLEEQSEREQGQDHGDLPGEELNDIVEDQSLERVWSRKSVPAAEQAEEAQQPKEPPKKFQQEEGRAVGAMKLINYTYYLKQGGGFFYWLLVLLAFTAAISVDISRSYWISIWTRASAQNDARPEKHMLMSLQIQSSQHYQFQNQENDETIAARRAETHTVWFYLGIYALFSVMHSVCAGLKYFLTFKGSIKASRNMFDRLMDVMLRVPLRWLDTVPLGRILNRFTSDFNMIDSRMAYDAGFMMNNLVAAIAIMLTGAVVSPGILLFCIIPIAGCSYYSHLFLTGSREVKRLESNAKSPIFEQFGSALVGLQSIRAFGKTKTYVERMYRRIDTHAIAFWHLWLFNRWLGFRVQVLGAIFATMTAALIVSQKSTDAALAGFTLSFALQFTVAIGWVLRQYVNVELNMNSVERLMEYSNLPTEPSEGVDVPAAWPTEGRLEVEDLHAAYAPDLPPVLKGLSFSVEKNQRVGVVGRTGAGKSSLTLALFRFIQYRAGTVYVDGIDISKIKLHDLRSRLAIIPQDPVLFSGTVRSNLDPFNQASDAELLDALERVHLLSSDENHAIQTNSGTNTPNGSGSAGSSTIDVSNVNVFTSLESPISEGGLNLSQGQRQLLCLARAIVARPKIMILDEATSAVDMSTDALIQQSIRAEFGRNSTLLEPRGPERREGGAFEGYTRERRKRLM</sequence>
<feature type="compositionally biased region" description="Acidic residues" evidence="11">
    <location>
        <begin position="379"/>
        <end position="390"/>
    </location>
</feature>
<dbReference type="CDD" id="cd18596">
    <property type="entry name" value="ABC_6TM_VMR1_D1_like"/>
    <property type="match status" value="1"/>
</dbReference>
<feature type="transmembrane region" description="Helical" evidence="12">
    <location>
        <begin position="416"/>
        <end position="436"/>
    </location>
</feature>
<dbReference type="InterPro" id="IPR017871">
    <property type="entry name" value="ABC_transporter-like_CS"/>
</dbReference>
<dbReference type="CDD" id="cd03250">
    <property type="entry name" value="ABCC_MRP_domain1"/>
    <property type="match status" value="1"/>
</dbReference>
<protein>
    <submittedName>
        <fullName evidence="15">ABC transporter family protein</fullName>
    </submittedName>
</protein>
<keyword evidence="7" id="KW-0067">ATP-binding</keyword>
<keyword evidence="3" id="KW-0813">Transport</keyword>
<reference evidence="15 16" key="1">
    <citation type="journal article" date="2016" name="Genome Biol. Evol.">
        <title>Divergent and convergent evolution of fungal pathogenicity.</title>
        <authorList>
            <person name="Shang Y."/>
            <person name="Xiao G."/>
            <person name="Zheng P."/>
            <person name="Cen K."/>
            <person name="Zhan S."/>
            <person name="Wang C."/>
        </authorList>
    </citation>
    <scope>NUCLEOTIDE SEQUENCE [LARGE SCALE GENOMIC DNA]</scope>
    <source>
        <strain evidence="15 16">ARSEF 7405</strain>
    </source>
</reference>
<feature type="transmembrane region" description="Helical" evidence="12">
    <location>
        <begin position="272"/>
        <end position="299"/>
    </location>
</feature>
<name>A0A167VUR6_9EURO</name>
<evidence type="ECO:0000256" key="4">
    <source>
        <dbReference type="ARBA" id="ARBA00022692"/>
    </source>
</evidence>
<feature type="domain" description="ABC transmembrane type-1" evidence="14">
    <location>
        <begin position="903"/>
        <end position="1217"/>
    </location>
</feature>
<feature type="transmembrane region" description="Helical" evidence="12">
    <location>
        <begin position="68"/>
        <end position="87"/>
    </location>
</feature>
<dbReference type="GO" id="GO:0016020">
    <property type="term" value="C:membrane"/>
    <property type="evidence" value="ECO:0007669"/>
    <property type="project" value="UniProtKB-SubCell"/>
</dbReference>
<comment type="similarity">
    <text evidence="2">Belongs to the ABC transporter superfamily. ABCC family. Conjugate transporter (TC 3.A.1.208) subfamily.</text>
</comment>
<evidence type="ECO:0000256" key="6">
    <source>
        <dbReference type="ARBA" id="ARBA00022741"/>
    </source>
</evidence>
<feature type="region of interest" description="Disordered" evidence="11">
    <location>
        <begin position="365"/>
        <end position="394"/>
    </location>
</feature>
<keyword evidence="8 12" id="KW-1133">Transmembrane helix</keyword>
<comment type="subcellular location">
    <subcellularLocation>
        <location evidence="1">Membrane</location>
        <topology evidence="1">Multi-pass membrane protein</topology>
    </subcellularLocation>
</comment>
<dbReference type="PANTHER" id="PTHR24223">
    <property type="entry name" value="ATP-BINDING CASSETTE SUB-FAMILY C"/>
    <property type="match status" value="1"/>
</dbReference>
<feature type="transmembrane region" description="Helical" evidence="12">
    <location>
        <begin position="166"/>
        <end position="184"/>
    </location>
</feature>
<dbReference type="CDD" id="cd03244">
    <property type="entry name" value="ABCC_MRP_domain2"/>
    <property type="match status" value="1"/>
</dbReference>
<dbReference type="InterPro" id="IPR003593">
    <property type="entry name" value="AAA+_ATPase"/>
</dbReference>
<keyword evidence="10" id="KW-0325">Glycoprotein</keyword>
<dbReference type="InterPro" id="IPR050173">
    <property type="entry name" value="ABC_transporter_C-like"/>
</dbReference>
<feature type="transmembrane region" description="Helical" evidence="12">
    <location>
        <begin position="899"/>
        <end position="917"/>
    </location>
</feature>
<dbReference type="InterPro" id="IPR011527">
    <property type="entry name" value="ABC1_TM_dom"/>
</dbReference>
<dbReference type="InterPro" id="IPR027417">
    <property type="entry name" value="P-loop_NTPase"/>
</dbReference>
<feature type="compositionally biased region" description="Basic and acidic residues" evidence="11">
    <location>
        <begin position="864"/>
        <end position="875"/>
    </location>
</feature>
<evidence type="ECO:0000259" key="13">
    <source>
        <dbReference type="PROSITE" id="PS50893"/>
    </source>
</evidence>
<dbReference type="SUPFAM" id="SSF90123">
    <property type="entry name" value="ABC transporter transmembrane region"/>
    <property type="match status" value="2"/>
</dbReference>
<dbReference type="VEuPathDB" id="FungiDB:AAP_05300"/>
<dbReference type="Pfam" id="PF00005">
    <property type="entry name" value="ABC_tran"/>
    <property type="match status" value="2"/>
</dbReference>
<evidence type="ECO:0000313" key="16">
    <source>
        <dbReference type="Proteomes" id="UP000242877"/>
    </source>
</evidence>
<feature type="transmembrane region" description="Helical" evidence="12">
    <location>
        <begin position="311"/>
        <end position="330"/>
    </location>
</feature>
<dbReference type="PROSITE" id="PS00211">
    <property type="entry name" value="ABC_TRANSPORTER_1"/>
    <property type="match status" value="1"/>
</dbReference>
<evidence type="ECO:0000256" key="7">
    <source>
        <dbReference type="ARBA" id="ARBA00022840"/>
    </source>
</evidence>
<dbReference type="GO" id="GO:0005524">
    <property type="term" value="F:ATP binding"/>
    <property type="evidence" value="ECO:0007669"/>
    <property type="project" value="UniProtKB-KW"/>
</dbReference>
<feature type="transmembrane region" description="Helical" evidence="12">
    <location>
        <begin position="974"/>
        <end position="998"/>
    </location>
</feature>
<dbReference type="Pfam" id="PF00664">
    <property type="entry name" value="ABC_membrane"/>
    <property type="match status" value="2"/>
</dbReference>
<dbReference type="FunFam" id="3.40.50.300:FF:000825">
    <property type="entry name" value="ABC bile acid transporter"/>
    <property type="match status" value="1"/>
</dbReference>
<feature type="transmembrane region" description="Helical" evidence="12">
    <location>
        <begin position="99"/>
        <end position="118"/>
    </location>
</feature>
<dbReference type="CDD" id="cd18604">
    <property type="entry name" value="ABC_6TM_VMR1_D2_like"/>
    <property type="match status" value="1"/>
</dbReference>
<dbReference type="SUPFAM" id="SSF52540">
    <property type="entry name" value="P-loop containing nucleoside triphosphate hydrolases"/>
    <property type="match status" value="2"/>
</dbReference>
<evidence type="ECO:0000256" key="2">
    <source>
        <dbReference type="ARBA" id="ARBA00009726"/>
    </source>
</evidence>
<dbReference type="PROSITE" id="PS50929">
    <property type="entry name" value="ABC_TM1F"/>
    <property type="match status" value="2"/>
</dbReference>
<feature type="domain" description="ABC transporter" evidence="13">
    <location>
        <begin position="1251"/>
        <end position="1495"/>
    </location>
</feature>
<dbReference type="GO" id="GO:0016887">
    <property type="term" value="F:ATP hydrolysis activity"/>
    <property type="evidence" value="ECO:0007669"/>
    <property type="project" value="InterPro"/>
</dbReference>
<evidence type="ECO:0000256" key="5">
    <source>
        <dbReference type="ARBA" id="ARBA00022737"/>
    </source>
</evidence>
<evidence type="ECO:0000256" key="3">
    <source>
        <dbReference type="ARBA" id="ARBA00022448"/>
    </source>
</evidence>
<organism evidence="15 16">
    <name type="scientific">Ascosphaera apis ARSEF 7405</name>
    <dbReference type="NCBI Taxonomy" id="392613"/>
    <lineage>
        <taxon>Eukaryota</taxon>
        <taxon>Fungi</taxon>
        <taxon>Dikarya</taxon>
        <taxon>Ascomycota</taxon>
        <taxon>Pezizomycotina</taxon>
        <taxon>Eurotiomycetes</taxon>
        <taxon>Eurotiomycetidae</taxon>
        <taxon>Onygenales</taxon>
        <taxon>Ascosphaeraceae</taxon>
        <taxon>Ascosphaera</taxon>
    </lineage>
</organism>
<feature type="transmembrane region" description="Helical" evidence="12">
    <location>
        <begin position="130"/>
        <end position="151"/>
    </location>
</feature>
<keyword evidence="9 12" id="KW-0472">Membrane</keyword>
<feature type="domain" description="ABC transporter" evidence="13">
    <location>
        <begin position="568"/>
        <end position="819"/>
    </location>
</feature>
<evidence type="ECO:0000259" key="14">
    <source>
        <dbReference type="PROSITE" id="PS50929"/>
    </source>
</evidence>
<evidence type="ECO:0000256" key="12">
    <source>
        <dbReference type="SAM" id="Phobius"/>
    </source>
</evidence>
<dbReference type="InterPro" id="IPR036640">
    <property type="entry name" value="ABC1_TM_sf"/>
</dbReference>
<dbReference type="SMART" id="SM00382">
    <property type="entry name" value="AAA"/>
    <property type="match status" value="2"/>
</dbReference>
<evidence type="ECO:0000256" key="11">
    <source>
        <dbReference type="SAM" id="MobiDB-lite"/>
    </source>
</evidence>
<feature type="transmembrane region" description="Helical" evidence="12">
    <location>
        <begin position="1188"/>
        <end position="1209"/>
    </location>
</feature>
<dbReference type="GO" id="GO:0140359">
    <property type="term" value="F:ABC-type transporter activity"/>
    <property type="evidence" value="ECO:0007669"/>
    <property type="project" value="InterPro"/>
</dbReference>
<keyword evidence="5" id="KW-0677">Repeat</keyword>
<evidence type="ECO:0000313" key="15">
    <source>
        <dbReference type="EMBL" id="KZZ88034.1"/>
    </source>
</evidence>
<dbReference type="Proteomes" id="UP000242877">
    <property type="component" value="Unassembled WGS sequence"/>
</dbReference>
<feature type="transmembrane region" description="Helical" evidence="12">
    <location>
        <begin position="1161"/>
        <end position="1182"/>
    </location>
</feature>
<evidence type="ECO:0000256" key="9">
    <source>
        <dbReference type="ARBA" id="ARBA00023136"/>
    </source>
</evidence>
<dbReference type="PROSITE" id="PS50893">
    <property type="entry name" value="ABC_TRANSPORTER_2"/>
    <property type="match status" value="2"/>
</dbReference>
<evidence type="ECO:0000256" key="10">
    <source>
        <dbReference type="ARBA" id="ARBA00023180"/>
    </source>
</evidence>
<dbReference type="EMBL" id="AZGZ01000029">
    <property type="protein sequence ID" value="KZZ88034.1"/>
    <property type="molecule type" value="Genomic_DNA"/>
</dbReference>
<keyword evidence="6" id="KW-0547">Nucleotide-binding</keyword>
<dbReference type="PANTHER" id="PTHR24223:SF456">
    <property type="entry name" value="MULTIDRUG RESISTANCE-ASSOCIATED PROTEIN LETHAL(2)03659"/>
    <property type="match status" value="1"/>
</dbReference>
<comment type="caution">
    <text evidence="15">The sequence shown here is derived from an EMBL/GenBank/DDBJ whole genome shotgun (WGS) entry which is preliminary data.</text>
</comment>